<keyword evidence="15 27" id="KW-0472">Membrane</keyword>
<dbReference type="EMBL" id="JBBHLL010000578">
    <property type="protein sequence ID" value="KAK7800028.1"/>
    <property type="molecule type" value="Genomic_DNA"/>
</dbReference>
<dbReference type="PROSITE" id="PS01310">
    <property type="entry name" value="FXYD"/>
    <property type="match status" value="2"/>
</dbReference>
<evidence type="ECO:0000256" key="26">
    <source>
        <dbReference type="SAM" id="MobiDB-lite"/>
    </source>
</evidence>
<accession>A0AAW0HBH8</accession>
<dbReference type="PANTHER" id="PTHR14132:SF12">
    <property type="entry name" value="PHOSPHOLEMMAN"/>
    <property type="match status" value="1"/>
</dbReference>
<feature type="region of interest" description="Disordered" evidence="26">
    <location>
        <begin position="266"/>
        <end position="331"/>
    </location>
</feature>
<evidence type="ECO:0000256" key="8">
    <source>
        <dbReference type="ARBA" id="ARBA00022607"/>
    </source>
</evidence>
<keyword evidence="19" id="KW-0449">Lipoprotein</keyword>
<dbReference type="InterPro" id="IPR000272">
    <property type="entry name" value="Ion-transport_regulator_FXYD"/>
</dbReference>
<evidence type="ECO:0000313" key="29">
    <source>
        <dbReference type="EMBL" id="KAK7800028.1"/>
    </source>
</evidence>
<proteinExistence type="inferred from homology"/>
<evidence type="ECO:0000256" key="22">
    <source>
        <dbReference type="ARBA" id="ARBA00034887"/>
    </source>
</evidence>
<feature type="transmembrane region" description="Helical" evidence="27">
    <location>
        <begin position="39"/>
        <end position="59"/>
    </location>
</feature>
<sequence>MGAMASPCHILALCVCLLTMASAEGPQEPDPFTYDYHTLRIGGLTIAGILFILGILIILSKRCRCKFNQQQRTGEPDEEEGTFRSSIRPLDWSQCLLCENPGAPLAPAGGAPTLGKGAGTSAVGGGGGGGMAWTGAGSPGPHWLQAPRPTRAPPPYPPTSVCPASSCCSRAFAASAFISPLLRLSMATPTQSPTKVPEETDPFYYDYATVQTVGMTLATIMFVLGIIIILTQHANPVSQNCPPQHLEVAVCRTFCRSPLLSLAGAQEPEDRVKAVGTQPGAGEYAPNEPPHPSQGRSHCTPLSFPRPWQRRSPKEPICSPDPETQASNSWDPGVRPQFPGILISLSPAFPGLLQDLSGCPLRVHVLSLINVHSFFPSLCLCVVVCGHPRTGWEAEVVVPFLLPPLLFLLLLLKGLLFSPHPFLQTFPRGLLFSLPLSPFVSPRPSSGGHRPQSPITLHRSCFHPCLWGLEAGKEMTELLWSPPALARAPGHTLRPEAAPTRDSHTPS</sequence>
<dbReference type="AlphaFoldDB" id="A0AAW0HBH8"/>
<keyword evidence="12 27" id="KW-1133">Transmembrane helix</keyword>
<evidence type="ECO:0000256" key="20">
    <source>
        <dbReference type="ARBA" id="ARBA00024012"/>
    </source>
</evidence>
<dbReference type="FunFam" id="1.20.5.780:FF:000002">
    <property type="entry name" value="FXYD domain-containing ion transport regulator"/>
    <property type="match status" value="1"/>
</dbReference>
<dbReference type="PANTHER" id="PTHR14132">
    <property type="entry name" value="SODIUM/POTASSIUM-TRANSPORTING ATPASE SUBUNIT GAMMA"/>
    <property type="match status" value="1"/>
</dbReference>
<keyword evidence="11" id="KW-0630">Potassium</keyword>
<evidence type="ECO:0000256" key="11">
    <source>
        <dbReference type="ARBA" id="ARBA00022958"/>
    </source>
</evidence>
<keyword evidence="17" id="KW-0739">Sodium transport</keyword>
<comment type="similarity">
    <text evidence="3">Belongs to the FXYD family.</text>
</comment>
<evidence type="ECO:0000256" key="10">
    <source>
        <dbReference type="ARBA" id="ARBA00022729"/>
    </source>
</evidence>
<dbReference type="GO" id="GO:0030315">
    <property type="term" value="C:T-tubule"/>
    <property type="evidence" value="ECO:0007669"/>
    <property type="project" value="UniProtKB-SubCell"/>
</dbReference>
<comment type="function">
    <text evidence="25">Associates with and regulates the activity of the sodium/potassium-transporting ATPase (NKA) which transports Na(+) out of the cell and K(+) into the cell. Inhibits NKA activity in its unphosphorylated state and stimulates activity when phosphorylated. Reduces glutathionylation of the NKA beta-1 subunit ATP1B1, thus reversing glutathionylation-mediated inhibition of ATP1B1. Contributes to female sexual development by maintaining the excitability of neurons which secrete gonadotropin-releasing hormone.</text>
</comment>
<feature type="compositionally biased region" description="Gly residues" evidence="26">
    <location>
        <begin position="117"/>
        <end position="132"/>
    </location>
</feature>
<dbReference type="GO" id="GO:0034764">
    <property type="term" value="P:positive regulation of transmembrane transport"/>
    <property type="evidence" value="ECO:0007669"/>
    <property type="project" value="UniProtKB-ARBA"/>
</dbReference>
<protein>
    <recommendedName>
        <fullName evidence="22">Phospholemman</fullName>
    </recommendedName>
    <alternativeName>
        <fullName evidence="23">FXYD domain-containing ion transport regulator 1</fullName>
    </alternativeName>
    <alternativeName>
        <fullName evidence="24">Sodium/potassium-transporting ATPase subunit FXYD1</fullName>
    </alternativeName>
</protein>
<dbReference type="GO" id="GO:0017080">
    <property type="term" value="F:sodium channel regulator activity"/>
    <property type="evidence" value="ECO:0007669"/>
    <property type="project" value="TreeGrafter"/>
</dbReference>
<dbReference type="InterPro" id="IPR047284">
    <property type="entry name" value="FXYD7"/>
</dbReference>
<keyword evidence="4" id="KW-0813">Transport</keyword>
<evidence type="ECO:0000256" key="1">
    <source>
        <dbReference type="ARBA" id="ARBA00004247"/>
    </source>
</evidence>
<keyword evidence="6" id="KW-0633">Potassium transport</keyword>
<keyword evidence="14" id="KW-0406">Ion transport</keyword>
<evidence type="ECO:0000313" key="30">
    <source>
        <dbReference type="Proteomes" id="UP001488838"/>
    </source>
</evidence>
<keyword evidence="18" id="KW-0318">Glutathionylation</keyword>
<reference evidence="29 30" key="1">
    <citation type="journal article" date="2023" name="bioRxiv">
        <title>Conserved and derived expression patterns and positive selection on dental genes reveal complex evolutionary context of ever-growing rodent molars.</title>
        <authorList>
            <person name="Calamari Z.T."/>
            <person name="Song A."/>
            <person name="Cohen E."/>
            <person name="Akter M."/>
            <person name="Roy R.D."/>
            <person name="Hallikas O."/>
            <person name="Christensen M.M."/>
            <person name="Li P."/>
            <person name="Marangoni P."/>
            <person name="Jernvall J."/>
            <person name="Klein O.D."/>
        </authorList>
    </citation>
    <scope>NUCLEOTIDE SEQUENCE [LARGE SCALE GENOMIC DNA]</scope>
    <source>
        <strain evidence="29">V071</strain>
    </source>
</reference>
<feature type="signal peptide" evidence="28">
    <location>
        <begin position="1"/>
        <end position="23"/>
    </location>
</feature>
<name>A0AAW0HBH8_MYOGA</name>
<keyword evidence="8" id="KW-0740">Sodium/potassium transport</keyword>
<evidence type="ECO:0000256" key="21">
    <source>
        <dbReference type="ARBA" id="ARBA00034690"/>
    </source>
</evidence>
<dbReference type="InterPro" id="IPR047281">
    <property type="entry name" value="PLM"/>
</dbReference>
<dbReference type="GO" id="GO:0043269">
    <property type="term" value="P:regulation of monoatomic ion transport"/>
    <property type="evidence" value="ECO:0007669"/>
    <property type="project" value="InterPro"/>
</dbReference>
<evidence type="ECO:0000256" key="24">
    <source>
        <dbReference type="ARBA" id="ARBA00034926"/>
    </source>
</evidence>
<evidence type="ECO:0000256" key="13">
    <source>
        <dbReference type="ARBA" id="ARBA00023053"/>
    </source>
</evidence>
<organism evidence="29 30">
    <name type="scientific">Myodes glareolus</name>
    <name type="common">Bank vole</name>
    <name type="synonym">Clethrionomys glareolus</name>
    <dbReference type="NCBI Taxonomy" id="447135"/>
    <lineage>
        <taxon>Eukaryota</taxon>
        <taxon>Metazoa</taxon>
        <taxon>Chordata</taxon>
        <taxon>Craniata</taxon>
        <taxon>Vertebrata</taxon>
        <taxon>Euteleostomi</taxon>
        <taxon>Mammalia</taxon>
        <taxon>Eutheria</taxon>
        <taxon>Euarchontoglires</taxon>
        <taxon>Glires</taxon>
        <taxon>Rodentia</taxon>
        <taxon>Myomorpha</taxon>
        <taxon>Muroidea</taxon>
        <taxon>Cricetidae</taxon>
        <taxon>Arvicolinae</taxon>
        <taxon>Myodes</taxon>
    </lineage>
</organism>
<evidence type="ECO:0000256" key="19">
    <source>
        <dbReference type="ARBA" id="ARBA00023288"/>
    </source>
</evidence>
<evidence type="ECO:0000256" key="27">
    <source>
        <dbReference type="SAM" id="Phobius"/>
    </source>
</evidence>
<dbReference type="Gene3D" id="1.20.5.780">
    <property type="entry name" value="Single helix bin"/>
    <property type="match status" value="2"/>
</dbReference>
<keyword evidence="16" id="KW-0564">Palmitate</keyword>
<dbReference type="GO" id="GO:0016324">
    <property type="term" value="C:apical plasma membrane"/>
    <property type="evidence" value="ECO:0007669"/>
    <property type="project" value="UniProtKB-SubCell"/>
</dbReference>
<feature type="transmembrane region" description="Helical" evidence="27">
    <location>
        <begin position="396"/>
        <end position="417"/>
    </location>
</feature>
<evidence type="ECO:0000256" key="14">
    <source>
        <dbReference type="ARBA" id="ARBA00023065"/>
    </source>
</evidence>
<evidence type="ECO:0000256" key="3">
    <source>
        <dbReference type="ARBA" id="ARBA00005948"/>
    </source>
</evidence>
<evidence type="ECO:0000256" key="25">
    <source>
        <dbReference type="ARBA" id="ARBA00045339"/>
    </source>
</evidence>
<evidence type="ECO:0000256" key="7">
    <source>
        <dbReference type="ARBA" id="ARBA00022553"/>
    </source>
</evidence>
<dbReference type="CDD" id="cd20325">
    <property type="entry name" value="FXYD7"/>
    <property type="match status" value="1"/>
</dbReference>
<keyword evidence="10 28" id="KW-0732">Signal</keyword>
<comment type="caution">
    <text evidence="29">The sequence shown here is derived from an EMBL/GenBank/DDBJ whole genome shotgun (WGS) entry which is preliminary data.</text>
</comment>
<evidence type="ECO:0000256" key="4">
    <source>
        <dbReference type="ARBA" id="ARBA00022448"/>
    </source>
</evidence>
<keyword evidence="7" id="KW-0597">Phosphoprotein</keyword>
<comment type="subcellular location">
    <subcellularLocation>
        <location evidence="1">Apical cell membrane</location>
        <topology evidence="1">Single-pass type I membrane protein</topology>
    </subcellularLocation>
    <subcellularLocation>
        <location evidence="20">Cell membrane</location>
        <location evidence="20">Sarcolemma</location>
        <location evidence="20">T-tubule</location>
    </subcellularLocation>
    <subcellularLocation>
        <location evidence="21">Cell membrane</location>
        <location evidence="21">Sarcolemma</location>
        <topology evidence="21">Single-pass type I membrane protein</topology>
    </subcellularLocation>
    <subcellularLocation>
        <location evidence="2">Membrane</location>
        <location evidence="2">Caveola</location>
    </subcellularLocation>
</comment>
<feature type="transmembrane region" description="Helical" evidence="27">
    <location>
        <begin position="363"/>
        <end position="384"/>
    </location>
</feature>
<evidence type="ECO:0000256" key="17">
    <source>
        <dbReference type="ARBA" id="ARBA00023201"/>
    </source>
</evidence>
<dbReference type="InterPro" id="IPR047297">
    <property type="entry name" value="FXYD_motif"/>
</dbReference>
<evidence type="ECO:0000256" key="12">
    <source>
        <dbReference type="ARBA" id="ARBA00022989"/>
    </source>
</evidence>
<evidence type="ECO:0000256" key="5">
    <source>
        <dbReference type="ARBA" id="ARBA00022475"/>
    </source>
</evidence>
<evidence type="ECO:0000256" key="16">
    <source>
        <dbReference type="ARBA" id="ARBA00023139"/>
    </source>
</evidence>
<dbReference type="GO" id="GO:0006814">
    <property type="term" value="P:sodium ion transport"/>
    <property type="evidence" value="ECO:0007669"/>
    <property type="project" value="UniProtKB-KW"/>
</dbReference>
<feature type="region of interest" description="Disordered" evidence="26">
    <location>
        <begin position="117"/>
        <end position="157"/>
    </location>
</feature>
<evidence type="ECO:0000256" key="18">
    <source>
        <dbReference type="ARBA" id="ARBA00023206"/>
    </source>
</evidence>
<dbReference type="GO" id="GO:0006813">
    <property type="term" value="P:potassium ion transport"/>
    <property type="evidence" value="ECO:0007669"/>
    <property type="project" value="UniProtKB-KW"/>
</dbReference>
<evidence type="ECO:0000256" key="23">
    <source>
        <dbReference type="ARBA" id="ARBA00034897"/>
    </source>
</evidence>
<evidence type="ECO:0000256" key="2">
    <source>
        <dbReference type="ARBA" id="ARBA00004345"/>
    </source>
</evidence>
<keyword evidence="5" id="KW-1003">Cell membrane</keyword>
<feature type="transmembrane region" description="Helical" evidence="27">
    <location>
        <begin position="213"/>
        <end position="231"/>
    </location>
</feature>
<keyword evidence="30" id="KW-1185">Reference proteome</keyword>
<keyword evidence="13" id="KW-0915">Sodium</keyword>
<keyword evidence="9 27" id="KW-0812">Transmembrane</keyword>
<dbReference type="Proteomes" id="UP001488838">
    <property type="component" value="Unassembled WGS sequence"/>
</dbReference>
<dbReference type="Pfam" id="PF02038">
    <property type="entry name" value="ATP1G1_PLM_MAT8"/>
    <property type="match status" value="2"/>
</dbReference>
<evidence type="ECO:0000256" key="28">
    <source>
        <dbReference type="SAM" id="SignalP"/>
    </source>
</evidence>
<dbReference type="CDD" id="cd20317">
    <property type="entry name" value="FXYD1"/>
    <property type="match status" value="1"/>
</dbReference>
<dbReference type="GO" id="GO:0005901">
    <property type="term" value="C:caveola"/>
    <property type="evidence" value="ECO:0007669"/>
    <property type="project" value="UniProtKB-SubCell"/>
</dbReference>
<feature type="chain" id="PRO_5043934264" description="Phospholemman" evidence="28">
    <location>
        <begin position="24"/>
        <end position="507"/>
    </location>
</feature>
<gene>
    <name evidence="29" type="ORF">U0070_022016</name>
</gene>
<evidence type="ECO:0000256" key="15">
    <source>
        <dbReference type="ARBA" id="ARBA00023136"/>
    </source>
</evidence>
<evidence type="ECO:0000256" key="9">
    <source>
        <dbReference type="ARBA" id="ARBA00022692"/>
    </source>
</evidence>
<evidence type="ECO:0000256" key="6">
    <source>
        <dbReference type="ARBA" id="ARBA00022538"/>
    </source>
</evidence>